<dbReference type="AlphaFoldDB" id="A0A2Z4G7U1"/>
<feature type="signal peptide" evidence="1">
    <location>
        <begin position="1"/>
        <end position="22"/>
    </location>
</feature>
<dbReference type="RefSeq" id="WP_111370344.1">
    <property type="nucleotide sequence ID" value="NZ_CP029480.1"/>
</dbReference>
<reference evidence="2 3" key="1">
    <citation type="submission" date="2018-05" db="EMBL/GenBank/DDBJ databases">
        <title>Complete genome sequence of Arcticibacterium luteifluviistationis SM1504T, a cytophagaceae bacterium isolated from Arctic surface seawater.</title>
        <authorList>
            <person name="Li Y."/>
            <person name="Qin Q.-L."/>
        </authorList>
    </citation>
    <scope>NUCLEOTIDE SEQUENCE [LARGE SCALE GENOMIC DNA]</scope>
    <source>
        <strain evidence="2 3">SM1504</strain>
    </source>
</reference>
<evidence type="ECO:0000256" key="1">
    <source>
        <dbReference type="SAM" id="SignalP"/>
    </source>
</evidence>
<keyword evidence="3" id="KW-1185">Reference proteome</keyword>
<accession>A0A2Z4G7U1</accession>
<dbReference type="OrthoDB" id="9758923at2"/>
<keyword evidence="1" id="KW-0732">Signal</keyword>
<dbReference type="KEGG" id="als:DJ013_03270"/>
<name>A0A2Z4G7U1_9BACT</name>
<dbReference type="SUPFAM" id="SSF75005">
    <property type="entry name" value="Arabinanase/levansucrase/invertase"/>
    <property type="match status" value="2"/>
</dbReference>
<evidence type="ECO:0008006" key="4">
    <source>
        <dbReference type="Google" id="ProtNLM"/>
    </source>
</evidence>
<feature type="chain" id="PRO_5016278101" description="Glycosyl hydrolase family 32 N-terminal domain-containing protein" evidence="1">
    <location>
        <begin position="23"/>
        <end position="322"/>
    </location>
</feature>
<proteinExistence type="predicted"/>
<gene>
    <name evidence="2" type="ORF">DJ013_03270</name>
</gene>
<protein>
    <recommendedName>
        <fullName evidence="4">Glycosyl hydrolase family 32 N-terminal domain-containing protein</fullName>
    </recommendedName>
</protein>
<evidence type="ECO:0000313" key="2">
    <source>
        <dbReference type="EMBL" id="AWV97242.1"/>
    </source>
</evidence>
<evidence type="ECO:0000313" key="3">
    <source>
        <dbReference type="Proteomes" id="UP000249873"/>
    </source>
</evidence>
<dbReference type="Gene3D" id="2.115.10.20">
    <property type="entry name" value="Glycosyl hydrolase domain, family 43"/>
    <property type="match status" value="2"/>
</dbReference>
<sequence>MKKNLIITLLIFLSTFSRQALAQTNLLNSLESPIIFKGNDTTAYRDPAVLYHNNVFYLFFTLVKSEDGKIYSYTAESHSSDLKNWSPKKILTPKDQTLDFSSPGNIIKYKDEWILCLQTYPRPDHTTEQGVRYGSRDARLFTMRSKDLINWGEPEIIKVKGPDVKVTDMGRMIDPYLLEDKDEKGKYWCFYKQNGVSMSYSYDLKNWKFHGNTASGENVCVLNENDAYILFHSPKNGIAIKRSSDLYNWNNWGNIITLGQNEWDWAKGRITAGTVLKLNKYIMFFHGSGPKKETEGDFDKNASIGIAWSSDLLNWDWPTKRK</sequence>
<dbReference type="InterPro" id="IPR023296">
    <property type="entry name" value="Glyco_hydro_beta-prop_sf"/>
</dbReference>
<organism evidence="2 3">
    <name type="scientific">Arcticibacterium luteifluviistationis</name>
    <dbReference type="NCBI Taxonomy" id="1784714"/>
    <lineage>
        <taxon>Bacteria</taxon>
        <taxon>Pseudomonadati</taxon>
        <taxon>Bacteroidota</taxon>
        <taxon>Cytophagia</taxon>
        <taxon>Cytophagales</taxon>
        <taxon>Leadbetterellaceae</taxon>
        <taxon>Arcticibacterium</taxon>
    </lineage>
</organism>
<dbReference type="EMBL" id="CP029480">
    <property type="protein sequence ID" value="AWV97242.1"/>
    <property type="molecule type" value="Genomic_DNA"/>
</dbReference>
<dbReference type="Proteomes" id="UP000249873">
    <property type="component" value="Chromosome"/>
</dbReference>